<accession>A0ABU7W0A5</accession>
<comment type="caution">
    <text evidence="2">The sequence shown here is derived from an EMBL/GenBank/DDBJ whole genome shotgun (WGS) entry which is preliminary data.</text>
</comment>
<dbReference type="Pfam" id="PF19898">
    <property type="entry name" value="DUF6371"/>
    <property type="match status" value="1"/>
</dbReference>
<dbReference type="EMBL" id="JAZHOU010000001">
    <property type="protein sequence ID" value="MEF3077416.1"/>
    <property type="molecule type" value="Genomic_DNA"/>
</dbReference>
<dbReference type="RefSeq" id="WP_331809328.1">
    <property type="nucleotide sequence ID" value="NZ_JAZHOU010000001.1"/>
</dbReference>
<dbReference type="InterPro" id="IPR045951">
    <property type="entry name" value="DUF6371"/>
</dbReference>
<protein>
    <submittedName>
        <fullName evidence="2">DUF6371 domain-containing protein</fullName>
    </submittedName>
</protein>
<feature type="domain" description="DUF6371" evidence="1">
    <location>
        <begin position="26"/>
        <end position="176"/>
    </location>
</feature>
<proteinExistence type="predicted"/>
<name>A0ABU7W0A5_9FLAO</name>
<reference evidence="2 3" key="1">
    <citation type="submission" date="2024-02" db="EMBL/GenBank/DDBJ databases">
        <title>Winogradskyella poriferorum JCM 12885.</title>
        <authorList>
            <person name="Zhang D.-F."/>
            <person name="Fu Z.-Y."/>
        </authorList>
    </citation>
    <scope>NUCLEOTIDE SEQUENCE [LARGE SCALE GENOMIC DNA]</scope>
    <source>
        <strain evidence="2 3">JCM 12885</strain>
    </source>
</reference>
<evidence type="ECO:0000313" key="3">
    <source>
        <dbReference type="Proteomes" id="UP001356704"/>
    </source>
</evidence>
<evidence type="ECO:0000313" key="2">
    <source>
        <dbReference type="EMBL" id="MEF3077416.1"/>
    </source>
</evidence>
<dbReference type="Proteomes" id="UP001356704">
    <property type="component" value="Unassembled WGS sequence"/>
</dbReference>
<sequence length="218" mass="25521">MAPKDIQPTFMNDELLGSYGNDYNNNCFIKYLMIHFTVNEIKSAIRRYFLGTSHYWPGATVFWQIDQFMNIRTGKIMLYNKENGKRVKEPYSHITWMHSLLKKDNFVLQQCLFGIHNLCDYKTDDLICIVESEKTAVIMSMLYPEYLWLATGSKSNLKYELIKPLKNYNIVLLPDKSEFEDWNTKAISYRKMGYKISCNVLLEQLNVANGSDFADILV</sequence>
<organism evidence="2 3">
    <name type="scientific">Winogradskyella poriferorum</name>
    <dbReference type="NCBI Taxonomy" id="307627"/>
    <lineage>
        <taxon>Bacteria</taxon>
        <taxon>Pseudomonadati</taxon>
        <taxon>Bacteroidota</taxon>
        <taxon>Flavobacteriia</taxon>
        <taxon>Flavobacteriales</taxon>
        <taxon>Flavobacteriaceae</taxon>
        <taxon>Winogradskyella</taxon>
    </lineage>
</organism>
<gene>
    <name evidence="2" type="ORF">V1468_00235</name>
</gene>
<evidence type="ECO:0000259" key="1">
    <source>
        <dbReference type="Pfam" id="PF19898"/>
    </source>
</evidence>
<keyword evidence="3" id="KW-1185">Reference proteome</keyword>